<dbReference type="EMBL" id="KZ772951">
    <property type="protein sequence ID" value="PTQ27257.1"/>
    <property type="molecule type" value="Genomic_DNA"/>
</dbReference>
<evidence type="ECO:0000259" key="1">
    <source>
        <dbReference type="Pfam" id="PF01551"/>
    </source>
</evidence>
<dbReference type="InterPro" id="IPR016047">
    <property type="entry name" value="M23ase_b-sheet_dom"/>
</dbReference>
<dbReference type="InterPro" id="IPR011055">
    <property type="entry name" value="Dup_hybrid_motif"/>
</dbReference>
<dbReference type="OrthoDB" id="415618at2759"/>
<evidence type="ECO:0000313" key="3">
    <source>
        <dbReference type="Proteomes" id="UP000244005"/>
    </source>
</evidence>
<protein>
    <recommendedName>
        <fullName evidence="1">M23ase beta-sheet core domain-containing protein</fullName>
    </recommendedName>
</protein>
<dbReference type="Proteomes" id="UP000244005">
    <property type="component" value="Unassembled WGS sequence"/>
</dbReference>
<dbReference type="GO" id="GO:0004222">
    <property type="term" value="F:metalloendopeptidase activity"/>
    <property type="evidence" value="ECO:0000318"/>
    <property type="project" value="GO_Central"/>
</dbReference>
<dbReference type="AlphaFoldDB" id="A0A2R6W079"/>
<dbReference type="Gene3D" id="2.70.70.10">
    <property type="entry name" value="Glucose Permease (Domain IIA)"/>
    <property type="match status" value="1"/>
</dbReference>
<dbReference type="CDD" id="cd12797">
    <property type="entry name" value="M23_peptidase"/>
    <property type="match status" value="1"/>
</dbReference>
<dbReference type="InterPro" id="IPR050570">
    <property type="entry name" value="Cell_wall_metabolism_enzyme"/>
</dbReference>
<feature type="domain" description="M23ase beta-sheet core" evidence="1">
    <location>
        <begin position="254"/>
        <end position="350"/>
    </location>
</feature>
<dbReference type="SUPFAM" id="SSF51261">
    <property type="entry name" value="Duplicated hybrid motif"/>
    <property type="match status" value="1"/>
</dbReference>
<keyword evidence="3" id="KW-1185">Reference proteome</keyword>
<organism evidence="2 3">
    <name type="scientific">Marchantia polymorpha</name>
    <name type="common">Common liverwort</name>
    <name type="synonym">Marchantia aquatica</name>
    <dbReference type="NCBI Taxonomy" id="3197"/>
    <lineage>
        <taxon>Eukaryota</taxon>
        <taxon>Viridiplantae</taxon>
        <taxon>Streptophyta</taxon>
        <taxon>Embryophyta</taxon>
        <taxon>Marchantiophyta</taxon>
        <taxon>Marchantiopsida</taxon>
        <taxon>Marchantiidae</taxon>
        <taxon>Marchantiales</taxon>
        <taxon>Marchantiaceae</taxon>
        <taxon>Marchantia</taxon>
    </lineage>
</organism>
<dbReference type="PANTHER" id="PTHR21666">
    <property type="entry name" value="PEPTIDASE-RELATED"/>
    <property type="match status" value="1"/>
</dbReference>
<gene>
    <name evidence="2" type="ORF">MARPO_0211s0016</name>
</gene>
<reference evidence="3" key="1">
    <citation type="journal article" date="2017" name="Cell">
        <title>Insights into land plant evolution garnered from the Marchantia polymorpha genome.</title>
        <authorList>
            <person name="Bowman J.L."/>
            <person name="Kohchi T."/>
            <person name="Yamato K.T."/>
            <person name="Jenkins J."/>
            <person name="Shu S."/>
            <person name="Ishizaki K."/>
            <person name="Yamaoka S."/>
            <person name="Nishihama R."/>
            <person name="Nakamura Y."/>
            <person name="Berger F."/>
            <person name="Adam C."/>
            <person name="Aki S.S."/>
            <person name="Althoff F."/>
            <person name="Araki T."/>
            <person name="Arteaga-Vazquez M.A."/>
            <person name="Balasubrmanian S."/>
            <person name="Barry K."/>
            <person name="Bauer D."/>
            <person name="Boehm C.R."/>
            <person name="Briginshaw L."/>
            <person name="Caballero-Perez J."/>
            <person name="Catarino B."/>
            <person name="Chen F."/>
            <person name="Chiyoda S."/>
            <person name="Chovatia M."/>
            <person name="Davies K.M."/>
            <person name="Delmans M."/>
            <person name="Demura T."/>
            <person name="Dierschke T."/>
            <person name="Dolan L."/>
            <person name="Dorantes-Acosta A.E."/>
            <person name="Eklund D.M."/>
            <person name="Florent S.N."/>
            <person name="Flores-Sandoval E."/>
            <person name="Fujiyama A."/>
            <person name="Fukuzawa H."/>
            <person name="Galik B."/>
            <person name="Grimanelli D."/>
            <person name="Grimwood J."/>
            <person name="Grossniklaus U."/>
            <person name="Hamada T."/>
            <person name="Haseloff J."/>
            <person name="Hetherington A.J."/>
            <person name="Higo A."/>
            <person name="Hirakawa Y."/>
            <person name="Hundley H.N."/>
            <person name="Ikeda Y."/>
            <person name="Inoue K."/>
            <person name="Inoue S.I."/>
            <person name="Ishida S."/>
            <person name="Jia Q."/>
            <person name="Kakita M."/>
            <person name="Kanazawa T."/>
            <person name="Kawai Y."/>
            <person name="Kawashima T."/>
            <person name="Kennedy M."/>
            <person name="Kinose K."/>
            <person name="Kinoshita T."/>
            <person name="Kohara Y."/>
            <person name="Koide E."/>
            <person name="Komatsu K."/>
            <person name="Kopischke S."/>
            <person name="Kubo M."/>
            <person name="Kyozuka J."/>
            <person name="Lagercrantz U."/>
            <person name="Lin S.S."/>
            <person name="Lindquist E."/>
            <person name="Lipzen A.M."/>
            <person name="Lu C.W."/>
            <person name="De Luna E."/>
            <person name="Martienssen R.A."/>
            <person name="Minamino N."/>
            <person name="Mizutani M."/>
            <person name="Mizutani M."/>
            <person name="Mochizuki N."/>
            <person name="Monte I."/>
            <person name="Mosher R."/>
            <person name="Nagasaki H."/>
            <person name="Nakagami H."/>
            <person name="Naramoto S."/>
            <person name="Nishitani K."/>
            <person name="Ohtani M."/>
            <person name="Okamoto T."/>
            <person name="Okumura M."/>
            <person name="Phillips J."/>
            <person name="Pollak B."/>
            <person name="Reinders A."/>
            <person name="Rovekamp M."/>
            <person name="Sano R."/>
            <person name="Sawa S."/>
            <person name="Schmid M.W."/>
            <person name="Shirakawa M."/>
            <person name="Solano R."/>
            <person name="Spunde A."/>
            <person name="Suetsugu N."/>
            <person name="Sugano S."/>
            <person name="Sugiyama A."/>
            <person name="Sun R."/>
            <person name="Suzuki Y."/>
            <person name="Takenaka M."/>
            <person name="Takezawa D."/>
            <person name="Tomogane H."/>
            <person name="Tsuzuki M."/>
            <person name="Ueda T."/>
            <person name="Umeda M."/>
            <person name="Ward J.M."/>
            <person name="Watanabe Y."/>
            <person name="Yazaki K."/>
            <person name="Yokoyama R."/>
            <person name="Yoshitake Y."/>
            <person name="Yotsui I."/>
            <person name="Zachgo S."/>
            <person name="Schmutz J."/>
        </authorList>
    </citation>
    <scope>NUCLEOTIDE SEQUENCE [LARGE SCALE GENOMIC DNA]</scope>
    <source>
        <strain evidence="3">Tak-1</strain>
    </source>
</reference>
<sequence length="356" mass="39985">MLVGVNGSCVLCFWRDRRQSWGREYGRVSRHEAVLGFRYEASTSLEGHLGRECALVKDQCESIEMPRKVIQVLEFRRRRLTNMINSFVQDFSKAHHLEQQLNFFRNASKPQSVLSPSGNPLHSLSVATQSFWAKTISRIKQQDTGPLLASATTTALSQLPSIAPSLCSNSYSDELQSESSIKDPYFDAFLDGRDLEAFRQRNERPSWVAEPSDSTLLVAEEIAVRAVEGWSGFIRPVDKIWEVSSGFGPRWGRQHNGVDLAAPTGEPVLAADSGEVTYAGWEPGGYGYLVEITHRDGWKTLYAHNSEIFTWEGQLVRRGDCIATVGETGRATGPHLHWEIRNHQNKPVDPSDHMKL</sequence>
<evidence type="ECO:0000313" key="2">
    <source>
        <dbReference type="EMBL" id="PTQ27257.1"/>
    </source>
</evidence>
<dbReference type="Gramene" id="Mp2g03310.1">
    <property type="protein sequence ID" value="Mp2g03310.1.cds"/>
    <property type="gene ID" value="Mp2g03310"/>
</dbReference>
<accession>A0A2R6W079</accession>
<dbReference type="Pfam" id="PF01551">
    <property type="entry name" value="Peptidase_M23"/>
    <property type="match status" value="1"/>
</dbReference>
<name>A0A2R6W079_MARPO</name>
<proteinExistence type="predicted"/>
<dbReference type="PANTHER" id="PTHR21666:SF270">
    <property type="entry name" value="MUREIN HYDROLASE ACTIVATOR ENVC"/>
    <property type="match status" value="1"/>
</dbReference>